<keyword evidence="1" id="KW-0812">Transmembrane</keyword>
<protein>
    <submittedName>
        <fullName evidence="2">Uncharacterized protein</fullName>
    </submittedName>
</protein>
<comment type="caution">
    <text evidence="2">The sequence shown here is derived from an EMBL/GenBank/DDBJ whole genome shotgun (WGS) entry which is preliminary data.</text>
</comment>
<feature type="transmembrane region" description="Helical" evidence="1">
    <location>
        <begin position="37"/>
        <end position="58"/>
    </location>
</feature>
<proteinExistence type="predicted"/>
<evidence type="ECO:0000256" key="1">
    <source>
        <dbReference type="SAM" id="Phobius"/>
    </source>
</evidence>
<organism evidence="2 3">
    <name type="scientific">Lucilia cuprina</name>
    <name type="common">Green bottle fly</name>
    <name type="synonym">Australian sheep blowfly</name>
    <dbReference type="NCBI Taxonomy" id="7375"/>
    <lineage>
        <taxon>Eukaryota</taxon>
        <taxon>Metazoa</taxon>
        <taxon>Ecdysozoa</taxon>
        <taxon>Arthropoda</taxon>
        <taxon>Hexapoda</taxon>
        <taxon>Insecta</taxon>
        <taxon>Pterygota</taxon>
        <taxon>Neoptera</taxon>
        <taxon>Endopterygota</taxon>
        <taxon>Diptera</taxon>
        <taxon>Brachycera</taxon>
        <taxon>Muscomorpha</taxon>
        <taxon>Oestroidea</taxon>
        <taxon>Calliphoridae</taxon>
        <taxon>Luciliinae</taxon>
        <taxon>Lucilia</taxon>
    </lineage>
</organism>
<dbReference type="Proteomes" id="UP000037069">
    <property type="component" value="Unassembled WGS sequence"/>
</dbReference>
<keyword evidence="1" id="KW-0472">Membrane</keyword>
<keyword evidence="1" id="KW-1133">Transmembrane helix</keyword>
<evidence type="ECO:0000313" key="3">
    <source>
        <dbReference type="Proteomes" id="UP000037069"/>
    </source>
</evidence>
<dbReference type="AlphaFoldDB" id="A0A0L0CFM1"/>
<reference evidence="2 3" key="1">
    <citation type="journal article" date="2015" name="Nat. Commun.">
        <title>Lucilia cuprina genome unlocks parasitic fly biology to underpin future interventions.</title>
        <authorList>
            <person name="Anstead C.A."/>
            <person name="Korhonen P.K."/>
            <person name="Young N.D."/>
            <person name="Hall R.S."/>
            <person name="Jex A.R."/>
            <person name="Murali S.C."/>
            <person name="Hughes D.S."/>
            <person name="Lee S.F."/>
            <person name="Perry T."/>
            <person name="Stroehlein A.J."/>
            <person name="Ansell B.R."/>
            <person name="Breugelmans B."/>
            <person name="Hofmann A."/>
            <person name="Qu J."/>
            <person name="Dugan S."/>
            <person name="Lee S.L."/>
            <person name="Chao H."/>
            <person name="Dinh H."/>
            <person name="Han Y."/>
            <person name="Doddapaneni H.V."/>
            <person name="Worley K.C."/>
            <person name="Muzny D.M."/>
            <person name="Ioannidis P."/>
            <person name="Waterhouse R.M."/>
            <person name="Zdobnov E.M."/>
            <person name="James P.J."/>
            <person name="Bagnall N.H."/>
            <person name="Kotze A.C."/>
            <person name="Gibbs R.A."/>
            <person name="Richards S."/>
            <person name="Batterham P."/>
            <person name="Gasser R.B."/>
        </authorList>
    </citation>
    <scope>NUCLEOTIDE SEQUENCE [LARGE SCALE GENOMIC DNA]</scope>
    <source>
        <strain evidence="2 3">LS</strain>
        <tissue evidence="2">Full body</tissue>
    </source>
</reference>
<sequence>MHLTILFILVTLLIYIGGGLAAFSGLSSLSSVSSSLLLSSSSLFSSSLVLSSAANFFIVEQFGVARLLAALVCPRIARLKLAGWGGSCRQSGPQTHTNTKIHTSIWGIIRKGAKSSPASPYGHTYTQYDPPSRGFILAMTSSSSTSILTLRARLVKFQPADWLRATNQVHFYVENLNTWAPQDCWCGSANVVPRWMELAMAWLRGPRNLGKQDGSLLFNLISAIQSSTVFFLA</sequence>
<name>A0A0L0CFM1_LUCCU</name>
<dbReference type="EMBL" id="JRES01000544">
    <property type="protein sequence ID" value="KNC30289.1"/>
    <property type="molecule type" value="Genomic_DNA"/>
</dbReference>
<keyword evidence="3" id="KW-1185">Reference proteome</keyword>
<evidence type="ECO:0000313" key="2">
    <source>
        <dbReference type="EMBL" id="KNC30289.1"/>
    </source>
</evidence>
<accession>A0A0L0CFM1</accession>
<gene>
    <name evidence="2" type="ORF">FF38_08001</name>
</gene>